<sequence length="87" mass="9349">MQEAANHLLRITAVHRAGGQHPDDAVQLHPLGEPVAAEHGAHRFVADGVGEVPTDSDIVADHSDARFSGTAIQLVQGENQIPEWTRE</sequence>
<comment type="caution">
    <text evidence="1">The sequence shown here is derived from an EMBL/GenBank/DDBJ whole genome shotgun (WGS) entry which is preliminary data.</text>
</comment>
<accession>A0ABQ3WV06</accession>
<proteinExistence type="predicted"/>
<reference evidence="1" key="1">
    <citation type="submission" date="2021-01" db="EMBL/GenBank/DDBJ databases">
        <title>Whole genome shotgun sequence of Actinoplanes capillaceus NBRC 16408.</title>
        <authorList>
            <person name="Komaki H."/>
            <person name="Tamura T."/>
        </authorList>
    </citation>
    <scope>NUCLEOTIDE SEQUENCE [LARGE SCALE GENOMIC DNA]</scope>
    <source>
        <strain evidence="1">NBRC 16408</strain>
    </source>
</reference>
<protein>
    <submittedName>
        <fullName evidence="1">Uncharacterized protein</fullName>
    </submittedName>
</protein>
<gene>
    <name evidence="1" type="ORF">Aca07nite_73870</name>
</gene>
<organism evidence="1">
    <name type="scientific">Actinoplanes campanulatus</name>
    <dbReference type="NCBI Taxonomy" id="113559"/>
    <lineage>
        <taxon>Bacteria</taxon>
        <taxon>Bacillati</taxon>
        <taxon>Actinomycetota</taxon>
        <taxon>Actinomycetes</taxon>
        <taxon>Micromonosporales</taxon>
        <taxon>Micromonosporaceae</taxon>
        <taxon>Actinoplanes</taxon>
    </lineage>
</organism>
<evidence type="ECO:0000313" key="1">
    <source>
        <dbReference type="EMBL" id="GID50112.1"/>
    </source>
</evidence>
<dbReference type="EMBL" id="BOMF01000140">
    <property type="protein sequence ID" value="GID50112.1"/>
    <property type="molecule type" value="Genomic_DNA"/>
</dbReference>
<name>A0ABQ3WV06_9ACTN</name>